<keyword evidence="1" id="KW-0238">DNA-binding</keyword>
<dbReference type="HOGENOM" id="CLU_107144_0_1_9"/>
<gene>
    <name evidence="2" type="ORF">ANACAC_01822</name>
</gene>
<name>B0ME29_ANACD</name>
<evidence type="ECO:0000256" key="1">
    <source>
        <dbReference type="ARBA" id="ARBA00023125"/>
    </source>
</evidence>
<keyword evidence="3" id="KW-1185">Reference proteome</keyword>
<dbReference type="Gene3D" id="1.10.10.10">
    <property type="entry name" value="Winged helix-like DNA-binding domain superfamily/Winged helix DNA-binding domain"/>
    <property type="match status" value="1"/>
</dbReference>
<evidence type="ECO:0000313" key="3">
    <source>
        <dbReference type="Proteomes" id="UP000004935"/>
    </source>
</evidence>
<dbReference type="NCBIfam" id="TIGR00738">
    <property type="entry name" value="rrf2_super"/>
    <property type="match status" value="1"/>
</dbReference>
<evidence type="ECO:0000313" key="2">
    <source>
        <dbReference type="EMBL" id="EDR98199.1"/>
    </source>
</evidence>
<protein>
    <submittedName>
        <fullName evidence="2">Transcriptional regulator, Rrf2 family</fullName>
    </submittedName>
</protein>
<accession>B0ME29</accession>
<dbReference type="InterPro" id="IPR000944">
    <property type="entry name" value="Tscrpt_reg_Rrf2"/>
</dbReference>
<dbReference type="GO" id="GO:0003677">
    <property type="term" value="F:DNA binding"/>
    <property type="evidence" value="ECO:0007669"/>
    <property type="project" value="UniProtKB-KW"/>
</dbReference>
<dbReference type="SUPFAM" id="SSF46785">
    <property type="entry name" value="Winged helix' DNA-binding domain"/>
    <property type="match status" value="1"/>
</dbReference>
<sequence>MRRESVKISTKGRYAVRLLYDLAQHNTGEWISLKDVSKRQGISIKYLEQIVRQLSVCGYLKSLRGPRGGYQLSKKPSEYTIEDVLEITEGSIAPVACLDDETNQCERYYDCPTIFIWEGLDKVVRDYLGSVTIQDILDRAASKGGNDFVI</sequence>
<reference evidence="2" key="1">
    <citation type="submission" date="2007-11" db="EMBL/GenBank/DDBJ databases">
        <authorList>
            <person name="Fulton L."/>
            <person name="Clifton S."/>
            <person name="Fulton B."/>
            <person name="Xu J."/>
            <person name="Minx P."/>
            <person name="Pepin K.H."/>
            <person name="Johnson M."/>
            <person name="Thiruvilangam P."/>
            <person name="Bhonagiri V."/>
            <person name="Nash W.E."/>
            <person name="Mardis E.R."/>
            <person name="Wilson R.K."/>
        </authorList>
    </citation>
    <scope>NUCLEOTIDE SEQUENCE [LARGE SCALE GENOMIC DNA]</scope>
    <source>
        <strain evidence="2">DSM 14662</strain>
    </source>
</reference>
<dbReference type="PANTHER" id="PTHR33221">
    <property type="entry name" value="WINGED HELIX-TURN-HELIX TRANSCRIPTIONAL REGULATOR, RRF2 FAMILY"/>
    <property type="match status" value="1"/>
</dbReference>
<dbReference type="AlphaFoldDB" id="B0ME29"/>
<dbReference type="PROSITE" id="PS01332">
    <property type="entry name" value="HTH_RRF2_1"/>
    <property type="match status" value="1"/>
</dbReference>
<dbReference type="PROSITE" id="PS51197">
    <property type="entry name" value="HTH_RRF2_2"/>
    <property type="match status" value="1"/>
</dbReference>
<dbReference type="PANTHER" id="PTHR33221:SF5">
    <property type="entry name" value="HTH-TYPE TRANSCRIPTIONAL REGULATOR ISCR"/>
    <property type="match status" value="1"/>
</dbReference>
<dbReference type="EMBL" id="ABAX03000012">
    <property type="protein sequence ID" value="EDR98199.1"/>
    <property type="molecule type" value="Genomic_DNA"/>
</dbReference>
<organism evidence="2 3">
    <name type="scientific">Anaerostipes caccae (strain DSM 14662 / CCUG 47493 / JCM 13470 / NCIMB 13811 / L1-92)</name>
    <dbReference type="NCBI Taxonomy" id="411490"/>
    <lineage>
        <taxon>Bacteria</taxon>
        <taxon>Bacillati</taxon>
        <taxon>Bacillota</taxon>
        <taxon>Clostridia</taxon>
        <taxon>Lachnospirales</taxon>
        <taxon>Lachnospiraceae</taxon>
        <taxon>Anaerostipes</taxon>
    </lineage>
</organism>
<dbReference type="InterPro" id="IPR036388">
    <property type="entry name" value="WH-like_DNA-bd_sf"/>
</dbReference>
<dbReference type="GO" id="GO:0003700">
    <property type="term" value="F:DNA-binding transcription factor activity"/>
    <property type="evidence" value="ECO:0007669"/>
    <property type="project" value="TreeGrafter"/>
</dbReference>
<dbReference type="InterPro" id="IPR036390">
    <property type="entry name" value="WH_DNA-bd_sf"/>
</dbReference>
<dbReference type="Pfam" id="PF02082">
    <property type="entry name" value="Rrf2"/>
    <property type="match status" value="1"/>
</dbReference>
<proteinExistence type="predicted"/>
<dbReference type="Proteomes" id="UP000004935">
    <property type="component" value="Unassembled WGS sequence"/>
</dbReference>
<comment type="caution">
    <text evidence="2">The sequence shown here is derived from an EMBL/GenBank/DDBJ whole genome shotgun (WGS) entry which is preliminary data.</text>
</comment>
<reference evidence="2" key="2">
    <citation type="submission" date="2013-11" db="EMBL/GenBank/DDBJ databases">
        <title>Draft genome sequence of Anaerostipes caccae (DSM 14662).</title>
        <authorList>
            <person name="Sudarsanam P."/>
            <person name="Ley R."/>
            <person name="Guruge J."/>
            <person name="Turnbaugh P.J."/>
            <person name="Mahowald M."/>
            <person name="Liep D."/>
            <person name="Gordon J."/>
        </authorList>
    </citation>
    <scope>NUCLEOTIDE SEQUENCE</scope>
    <source>
        <strain evidence="2">DSM 14662</strain>
    </source>
</reference>
<dbReference type="STRING" id="411490.ANACAC_01822"/>
<dbReference type="GO" id="GO:0005829">
    <property type="term" value="C:cytosol"/>
    <property type="evidence" value="ECO:0007669"/>
    <property type="project" value="TreeGrafter"/>
</dbReference>
<dbReference type="InterPro" id="IPR030489">
    <property type="entry name" value="TR_Rrf2-type_CS"/>
</dbReference>
<dbReference type="eggNOG" id="COG1959">
    <property type="taxonomic scope" value="Bacteria"/>
</dbReference>